<reference evidence="2" key="1">
    <citation type="journal article" date="2014" name="Front. Microbiol.">
        <title>High frequency of phylogenetically diverse reductive dehalogenase-homologous genes in deep subseafloor sedimentary metagenomes.</title>
        <authorList>
            <person name="Kawai M."/>
            <person name="Futagami T."/>
            <person name="Toyoda A."/>
            <person name="Takaki Y."/>
            <person name="Nishi S."/>
            <person name="Hori S."/>
            <person name="Arai W."/>
            <person name="Tsubouchi T."/>
            <person name="Morono Y."/>
            <person name="Uchiyama I."/>
            <person name="Ito T."/>
            <person name="Fujiyama A."/>
            <person name="Inagaki F."/>
            <person name="Takami H."/>
        </authorList>
    </citation>
    <scope>NUCLEOTIDE SEQUENCE</scope>
    <source>
        <strain evidence="2">Expedition CK06-06</strain>
    </source>
</reference>
<sequence>MDLGIALGSAAKMASQLNIDNRIMYVVGAGAKELRLLDSDLVIGIPLSITRKNPYFDRR</sequence>
<gene>
    <name evidence="2" type="ORF">S12H4_31626</name>
</gene>
<dbReference type="AlphaFoldDB" id="X1U739"/>
<protein>
    <recommendedName>
        <fullName evidence="1">DUF2148 domain-containing protein</fullName>
    </recommendedName>
</protein>
<evidence type="ECO:0000259" key="1">
    <source>
        <dbReference type="Pfam" id="PF09918"/>
    </source>
</evidence>
<comment type="caution">
    <text evidence="2">The sequence shown here is derived from an EMBL/GenBank/DDBJ whole genome shotgun (WGS) entry which is preliminary data.</text>
</comment>
<dbReference type="InterPro" id="IPR019224">
    <property type="entry name" value="DUF2148"/>
</dbReference>
<proteinExistence type="predicted"/>
<accession>X1U739</accession>
<name>X1U739_9ZZZZ</name>
<evidence type="ECO:0000313" key="2">
    <source>
        <dbReference type="EMBL" id="GAI99436.1"/>
    </source>
</evidence>
<dbReference type="EMBL" id="BARW01018477">
    <property type="protein sequence ID" value="GAI99436.1"/>
    <property type="molecule type" value="Genomic_DNA"/>
</dbReference>
<dbReference type="PANTHER" id="PTHR40101">
    <property type="entry name" value="CONSERVED PROTEIN"/>
    <property type="match status" value="1"/>
</dbReference>
<dbReference type="Pfam" id="PF09918">
    <property type="entry name" value="DUF2148"/>
    <property type="match status" value="1"/>
</dbReference>
<dbReference type="PANTHER" id="PTHR40101:SF1">
    <property type="entry name" value="4FE-4S DOMAIN-CONTAINING PROTEIN"/>
    <property type="match status" value="1"/>
</dbReference>
<feature type="domain" description="DUF2148" evidence="1">
    <location>
        <begin position="1"/>
        <end position="58"/>
    </location>
</feature>
<organism evidence="2">
    <name type="scientific">marine sediment metagenome</name>
    <dbReference type="NCBI Taxonomy" id="412755"/>
    <lineage>
        <taxon>unclassified sequences</taxon>
        <taxon>metagenomes</taxon>
        <taxon>ecological metagenomes</taxon>
    </lineage>
</organism>